<organism evidence="2 3">
    <name type="scientific">Corynebacterium lactis RW2-5</name>
    <dbReference type="NCBI Taxonomy" id="1408189"/>
    <lineage>
        <taxon>Bacteria</taxon>
        <taxon>Bacillati</taxon>
        <taxon>Actinomycetota</taxon>
        <taxon>Actinomycetes</taxon>
        <taxon>Mycobacteriales</taxon>
        <taxon>Corynebacteriaceae</taxon>
        <taxon>Corynebacterium</taxon>
    </lineage>
</organism>
<reference evidence="2 3" key="1">
    <citation type="submission" date="2013-10" db="EMBL/GenBank/DDBJ databases">
        <title>Complete genome sequence of Corynebacterium lactis DSM 45799(T), isolated from raw cow milk.</title>
        <authorList>
            <person name="Ruckert C."/>
            <person name="Albersmeier A."/>
            <person name="Lipski A."/>
            <person name="Kalinowski J."/>
        </authorList>
    </citation>
    <scope>NUCLEOTIDE SEQUENCE [LARGE SCALE GENOMIC DNA]</scope>
    <source>
        <strain evidence="2 3">RW2-5</strain>
    </source>
</reference>
<proteinExistence type="predicted"/>
<feature type="coiled-coil region" evidence="1">
    <location>
        <begin position="4"/>
        <end position="34"/>
    </location>
</feature>
<name>A0A0K2H3Z3_9CORY</name>
<dbReference type="STRING" id="1408189.CLAC_03360"/>
<dbReference type="EMBL" id="CP006841">
    <property type="protein sequence ID" value="ALA68441.1"/>
    <property type="molecule type" value="Genomic_DNA"/>
</dbReference>
<dbReference type="Proteomes" id="UP000058446">
    <property type="component" value="Chromosome"/>
</dbReference>
<dbReference type="PATRIC" id="fig|1408189.4.peg.671"/>
<evidence type="ECO:0000313" key="3">
    <source>
        <dbReference type="Proteomes" id="UP000058446"/>
    </source>
</evidence>
<keyword evidence="3" id="KW-1185">Reference proteome</keyword>
<evidence type="ECO:0000313" key="2">
    <source>
        <dbReference type="EMBL" id="ALA68441.1"/>
    </source>
</evidence>
<dbReference type="OrthoDB" id="10010031at2"/>
<dbReference type="AlphaFoldDB" id="A0A0K2H3Z3"/>
<accession>A0A0K2H3Z3</accession>
<evidence type="ECO:0000256" key="1">
    <source>
        <dbReference type="SAM" id="Coils"/>
    </source>
</evidence>
<keyword evidence="1" id="KW-0175">Coiled coil</keyword>
<protein>
    <submittedName>
        <fullName evidence="2">Uncharacterized protein</fullName>
    </submittedName>
</protein>
<dbReference type="KEGG" id="clw:CLAC_03360"/>
<dbReference type="RefSeq" id="WP_053411679.1">
    <property type="nucleotide sequence ID" value="NZ_CP006841.1"/>
</dbReference>
<gene>
    <name evidence="2" type="ORF">CLAC_03360</name>
</gene>
<sequence length="260" mass="29484">MTTINDLEERINGVEAALNEMKADLADLKEQESEPEKPQGSLFGRWATHPVHGRGIIGSRHSDEDSEVLFAYISEHGRTGAIWVYVRTSDLTIDPATLTTVEDYRNAPVGTIVEDHNGDVYVGDSIGWHTYDGEYDSKEMVGMGTARVIRWGGGRQMTTYLRTRTVDDLDGFIVNHPPVAVLGDAKTLMDTFGDKHHDYHREGETWVRVRPYRMNPDGTPDHDRTQWDNANGQLTKTVEDTRPYHPTAAEHHYVWYEETT</sequence>